<dbReference type="GO" id="GO:0019773">
    <property type="term" value="C:proteasome core complex, alpha-subunit complex"/>
    <property type="evidence" value="ECO:0000318"/>
    <property type="project" value="GO_Central"/>
</dbReference>
<dbReference type="Gene3D" id="3.60.20.10">
    <property type="entry name" value="Glutamine Phosphoribosylpyrophosphate, subunit 1, domain 1"/>
    <property type="match status" value="1"/>
</dbReference>
<protein>
    <recommendedName>
        <fullName evidence="6">Brf1 TBP-binding domain-containing protein</fullName>
    </recommendedName>
</protein>
<proteinExistence type="inferred from homology"/>
<evidence type="ECO:0000259" key="6">
    <source>
        <dbReference type="Pfam" id="PF07741"/>
    </source>
</evidence>
<evidence type="ECO:0000313" key="7">
    <source>
        <dbReference type="EnsemblPlants" id="Zm00001eb087600_P001"/>
    </source>
</evidence>
<dbReference type="GO" id="GO:0043161">
    <property type="term" value="P:proteasome-mediated ubiquitin-dependent protein catabolic process"/>
    <property type="evidence" value="ECO:0000318"/>
    <property type="project" value="GO_Central"/>
</dbReference>
<dbReference type="Gene3D" id="1.20.5.650">
    <property type="entry name" value="Single helix bin"/>
    <property type="match status" value="1"/>
</dbReference>
<reference evidence="7" key="3">
    <citation type="submission" date="2021-05" db="UniProtKB">
        <authorList>
            <consortium name="EnsemblPlants"/>
        </authorList>
    </citation>
    <scope>IDENTIFICATION</scope>
    <source>
        <strain evidence="7">cv. B73</strain>
    </source>
</reference>
<dbReference type="Proteomes" id="UP000007305">
    <property type="component" value="Chromosome 2"/>
</dbReference>
<evidence type="ECO:0000256" key="3">
    <source>
        <dbReference type="ARBA" id="ARBA00026071"/>
    </source>
</evidence>
<dbReference type="Pfam" id="PF00227">
    <property type="entry name" value="Proteasome"/>
    <property type="match status" value="1"/>
</dbReference>
<dbReference type="InParanoid" id="A0A804MI99"/>
<evidence type="ECO:0000256" key="1">
    <source>
        <dbReference type="ARBA" id="ARBA00002000"/>
    </source>
</evidence>
<dbReference type="InterPro" id="IPR029055">
    <property type="entry name" value="Ntn_hydrolases_N"/>
</dbReference>
<comment type="similarity">
    <text evidence="4">Belongs to the peptidase T1A family.</text>
</comment>
<dbReference type="Gramene" id="Zm00001eb087600_T001">
    <property type="protein sequence ID" value="Zm00001eb087600_P001"/>
    <property type="gene ID" value="Zm00001eb087600"/>
</dbReference>
<comment type="subunit">
    <text evidence="3">The 26S proteasome consists of a 20S proteasome core and two 19S regulatory subunits. The 20S proteasome core is composed of 28 subunits that are arranged in four stacked rings, resulting in a barrel-shaped structure. The two end rings are each formed by seven alpha subunits, and the two central rings are each formed by seven beta subunits. The catalytic chamber with the active sites is on the inside of the barrel.</text>
</comment>
<evidence type="ECO:0000256" key="2">
    <source>
        <dbReference type="ARBA" id="ARBA00022942"/>
    </source>
</evidence>
<feature type="region of interest" description="Disordered" evidence="5">
    <location>
        <begin position="92"/>
        <end position="116"/>
    </location>
</feature>
<accession>A0A804MI99</accession>
<feature type="compositionally biased region" description="Basic and acidic residues" evidence="5">
    <location>
        <begin position="92"/>
        <end position="106"/>
    </location>
</feature>
<dbReference type="AlphaFoldDB" id="A0A804MI99"/>
<feature type="domain" description="Brf1 TBP-binding" evidence="6">
    <location>
        <begin position="44"/>
        <end position="138"/>
    </location>
</feature>
<dbReference type="InterPro" id="IPR023332">
    <property type="entry name" value="Proteasome_alpha-type"/>
</dbReference>
<evidence type="ECO:0000313" key="8">
    <source>
        <dbReference type="Proteomes" id="UP000007305"/>
    </source>
</evidence>
<dbReference type="EnsemblPlants" id="Zm00001eb087600_T001">
    <property type="protein sequence ID" value="Zm00001eb087600_P001"/>
    <property type="gene ID" value="Zm00001eb087600"/>
</dbReference>
<dbReference type="Pfam" id="PF07741">
    <property type="entry name" value="BRF1"/>
    <property type="match status" value="1"/>
</dbReference>
<keyword evidence="2 4" id="KW-0647">Proteasome</keyword>
<reference evidence="7" key="2">
    <citation type="submission" date="2019-07" db="EMBL/GenBank/DDBJ databases">
        <authorList>
            <person name="Seetharam A."/>
            <person name="Woodhouse M."/>
            <person name="Cannon E."/>
        </authorList>
    </citation>
    <scope>NUCLEOTIDE SEQUENCE [LARGE SCALE GENOMIC DNA]</scope>
    <source>
        <strain evidence="7">cv. B73</strain>
    </source>
</reference>
<comment type="function">
    <text evidence="1">The proteasome is a multicatalytic proteinase complex which is characterized by its ability to cleave peptides with Arg, Phe, Tyr, Leu, and Glu adjacent to the leaving group at neutral or slightly basic pH. The proteasome has an ATP-dependent proteolytic activity.</text>
</comment>
<dbReference type="PANTHER" id="PTHR11599">
    <property type="entry name" value="PROTEASOME SUBUNIT ALPHA/BETA"/>
    <property type="match status" value="1"/>
</dbReference>
<name>A0A804MI99_MAIZE</name>
<keyword evidence="8" id="KW-1185">Reference proteome</keyword>
<dbReference type="PROSITE" id="PS51475">
    <property type="entry name" value="PROTEASOME_ALPHA_2"/>
    <property type="match status" value="1"/>
</dbReference>
<dbReference type="InterPro" id="IPR050115">
    <property type="entry name" value="Proteasome_alpha"/>
</dbReference>
<dbReference type="InterPro" id="IPR011665">
    <property type="entry name" value="BRF1_TBP-bd_dom"/>
</dbReference>
<reference evidence="8" key="1">
    <citation type="submission" date="2015-12" db="EMBL/GenBank/DDBJ databases">
        <title>Update maize B73 reference genome by single molecule sequencing technologies.</title>
        <authorList>
            <consortium name="Maize Genome Sequencing Project"/>
            <person name="Ware D."/>
        </authorList>
    </citation>
    <scope>NUCLEOTIDE SEQUENCE [LARGE SCALE GENOMIC DNA]</scope>
    <source>
        <strain evidence="8">cv. B73</strain>
    </source>
</reference>
<dbReference type="InterPro" id="IPR001353">
    <property type="entry name" value="Proteasome_sua/b"/>
</dbReference>
<dbReference type="SUPFAM" id="SSF56235">
    <property type="entry name" value="N-terminal nucleophile aminohydrolases (Ntn hydrolases)"/>
    <property type="match status" value="1"/>
</dbReference>
<evidence type="ECO:0000256" key="4">
    <source>
        <dbReference type="PROSITE-ProRule" id="PRU00808"/>
    </source>
</evidence>
<sequence>MDGQGRTVDFRNTVIIMPSNLGAWHLLAGMVSKNSMEVARDLVMQEVDGYFHNEEETQYKKIIWEEMNKEYLEEQAAKEALAAELAARGIDPEAGKKKRKRNEDMKSSTPAETPAEATCNMLKRKGLGSKINVGAVDEFGVRPFGVSLLIAGYDDNGPQLYQVDPSGSYFSWKASAMGKNVSNAKTFLEKRYTEDMELDDAIHTAILTLKEGYEGQISSNNIEIGIIRADREFKVLSPSEIKDFMEEVE</sequence>
<evidence type="ECO:0000256" key="5">
    <source>
        <dbReference type="SAM" id="MobiDB-lite"/>
    </source>
</evidence>
<organism evidence="7 8">
    <name type="scientific">Zea mays</name>
    <name type="common">Maize</name>
    <dbReference type="NCBI Taxonomy" id="4577"/>
    <lineage>
        <taxon>Eukaryota</taxon>
        <taxon>Viridiplantae</taxon>
        <taxon>Streptophyta</taxon>
        <taxon>Embryophyta</taxon>
        <taxon>Tracheophyta</taxon>
        <taxon>Spermatophyta</taxon>
        <taxon>Magnoliopsida</taxon>
        <taxon>Liliopsida</taxon>
        <taxon>Poales</taxon>
        <taxon>Poaceae</taxon>
        <taxon>PACMAD clade</taxon>
        <taxon>Panicoideae</taxon>
        <taxon>Andropogonodae</taxon>
        <taxon>Andropogoneae</taxon>
        <taxon>Tripsacinae</taxon>
        <taxon>Zea</taxon>
    </lineage>
</organism>